<proteinExistence type="predicted"/>
<organism evidence="1 2">
    <name type="scientific">Phytohabitans aurantiacus</name>
    <dbReference type="NCBI Taxonomy" id="3016789"/>
    <lineage>
        <taxon>Bacteria</taxon>
        <taxon>Bacillati</taxon>
        <taxon>Actinomycetota</taxon>
        <taxon>Actinomycetes</taxon>
        <taxon>Micromonosporales</taxon>
        <taxon>Micromonosporaceae</taxon>
    </lineage>
</organism>
<sequence>MRCRAENSAGCVTRCAPREIRRAGPPAPLWLADQPRATSTADLQLGFRVVRAAVSALKRDVAAAIAPATFANE</sequence>
<accession>A0ABQ5RAP3</accession>
<gene>
    <name evidence="1" type="ORF">Pa4123_90890</name>
</gene>
<protein>
    <submittedName>
        <fullName evidence="1">Uncharacterized protein</fullName>
    </submittedName>
</protein>
<reference evidence="1" key="1">
    <citation type="submission" date="2022-12" db="EMBL/GenBank/DDBJ databases">
        <title>New Phytohabitans aurantiacus sp. RD004123 nov., an actinomycete isolated from soil.</title>
        <authorList>
            <person name="Triningsih D.W."/>
            <person name="Harunari E."/>
            <person name="Igarashi Y."/>
        </authorList>
    </citation>
    <scope>NUCLEOTIDE SEQUENCE</scope>
    <source>
        <strain evidence="1">RD004123</strain>
    </source>
</reference>
<dbReference type="Proteomes" id="UP001144280">
    <property type="component" value="Unassembled WGS sequence"/>
</dbReference>
<comment type="caution">
    <text evidence="1">The sequence shown here is derived from an EMBL/GenBank/DDBJ whole genome shotgun (WGS) entry which is preliminary data.</text>
</comment>
<dbReference type="EMBL" id="BSDI01000102">
    <property type="protein sequence ID" value="GLI03809.1"/>
    <property type="molecule type" value="Genomic_DNA"/>
</dbReference>
<evidence type="ECO:0000313" key="1">
    <source>
        <dbReference type="EMBL" id="GLI03809.1"/>
    </source>
</evidence>
<keyword evidence="2" id="KW-1185">Reference proteome</keyword>
<evidence type="ECO:0000313" key="2">
    <source>
        <dbReference type="Proteomes" id="UP001144280"/>
    </source>
</evidence>
<name>A0ABQ5RAP3_9ACTN</name>